<proteinExistence type="predicted"/>
<accession>A0A060LZ76</accession>
<evidence type="ECO:0000313" key="2">
    <source>
        <dbReference type="EMBL" id="AIC93583.1"/>
    </source>
</evidence>
<organism evidence="2 3">
    <name type="scientific">Shouchella lehensis G1</name>
    <dbReference type="NCBI Taxonomy" id="1246626"/>
    <lineage>
        <taxon>Bacteria</taxon>
        <taxon>Bacillati</taxon>
        <taxon>Bacillota</taxon>
        <taxon>Bacilli</taxon>
        <taxon>Bacillales</taxon>
        <taxon>Bacillaceae</taxon>
        <taxon>Shouchella</taxon>
    </lineage>
</organism>
<dbReference type="GO" id="GO:0005737">
    <property type="term" value="C:cytoplasm"/>
    <property type="evidence" value="ECO:0007669"/>
    <property type="project" value="TreeGrafter"/>
</dbReference>
<dbReference type="InterPro" id="IPR000182">
    <property type="entry name" value="GNAT_dom"/>
</dbReference>
<dbReference type="PANTHER" id="PTHR43441">
    <property type="entry name" value="RIBOSOMAL-PROTEIN-SERINE ACETYLTRANSFERASE"/>
    <property type="match status" value="1"/>
</dbReference>
<dbReference type="Gene3D" id="3.40.630.30">
    <property type="match status" value="1"/>
</dbReference>
<dbReference type="InterPro" id="IPR016181">
    <property type="entry name" value="Acyl_CoA_acyltransferase"/>
</dbReference>
<dbReference type="EMBL" id="CP003923">
    <property type="protein sequence ID" value="AIC93583.1"/>
    <property type="molecule type" value="Genomic_DNA"/>
</dbReference>
<dbReference type="STRING" id="1246626.BleG1_0980"/>
<dbReference type="PANTHER" id="PTHR43441:SF3">
    <property type="entry name" value="ACETYLTRANSFERASE"/>
    <property type="match status" value="1"/>
</dbReference>
<dbReference type="KEGG" id="ble:BleG1_0980"/>
<dbReference type="InterPro" id="IPR051908">
    <property type="entry name" value="Ribosomal_N-acetyltransferase"/>
</dbReference>
<dbReference type="GO" id="GO:0008999">
    <property type="term" value="F:protein-N-terminal-alanine acetyltransferase activity"/>
    <property type="evidence" value="ECO:0007669"/>
    <property type="project" value="TreeGrafter"/>
</dbReference>
<dbReference type="eggNOG" id="COG1670">
    <property type="taxonomic scope" value="Bacteria"/>
</dbReference>
<dbReference type="Pfam" id="PF13302">
    <property type="entry name" value="Acetyltransf_3"/>
    <property type="match status" value="1"/>
</dbReference>
<reference evidence="2 3" key="1">
    <citation type="journal article" date="2014" name="Gene">
        <title>A comparative genomic analysis of the alkalitolerant soil bacterium Bacillus lehensis G1.</title>
        <authorList>
            <person name="Noor Y.M."/>
            <person name="Samsulrizal N.H."/>
            <person name="Jema'on N.A."/>
            <person name="Low K.O."/>
            <person name="Ramli A.N."/>
            <person name="Alias N.I."/>
            <person name="Damis S.I."/>
            <person name="Fuzi S.F."/>
            <person name="Isa M.N."/>
            <person name="Murad A.M."/>
            <person name="Raih M.F."/>
            <person name="Bakar F.D."/>
            <person name="Najimudin N."/>
            <person name="Mahadi N.M."/>
            <person name="Illias R.M."/>
        </authorList>
    </citation>
    <scope>NUCLEOTIDE SEQUENCE [LARGE SCALE GENOMIC DNA]</scope>
    <source>
        <strain evidence="2 3">G1</strain>
    </source>
</reference>
<gene>
    <name evidence="2" type="ORF">BleG1_0980</name>
</gene>
<keyword evidence="2" id="KW-0808">Transferase</keyword>
<dbReference type="RefSeq" id="WP_084167377.1">
    <property type="nucleotide sequence ID" value="NZ_CP003923.1"/>
</dbReference>
<sequence length="223" mass="25746">MNGYPPSLPTFQTERLFIRPPMKGDGDKLYESVQFSKQELVKWLPWVNQMVSSSQAEDAVQFAHQQFLDLTDLRFHLFEKDTLSFAGSVGFHEIKWRVPRLEIGYWLDVRFQGKGYMFEAIQPLLPFAFHQLSVHRLELRCDPLNKKSRALAEKLGFSLEAILKENERATITSGYADTCIYVLFQSTFTQKKIDTLLNVDFLHYKNGMTIPPYANAITITRAG</sequence>
<feature type="domain" description="N-acetyltransferase" evidence="1">
    <location>
        <begin position="30"/>
        <end position="177"/>
    </location>
</feature>
<dbReference type="Proteomes" id="UP000027142">
    <property type="component" value="Chromosome"/>
</dbReference>
<dbReference type="OrthoDB" id="9784707at2"/>
<keyword evidence="3" id="KW-1185">Reference proteome</keyword>
<evidence type="ECO:0000259" key="1">
    <source>
        <dbReference type="PROSITE" id="PS51186"/>
    </source>
</evidence>
<dbReference type="GO" id="GO:1990189">
    <property type="term" value="F:protein N-terminal-serine acetyltransferase activity"/>
    <property type="evidence" value="ECO:0007669"/>
    <property type="project" value="TreeGrafter"/>
</dbReference>
<protein>
    <submittedName>
        <fullName evidence="2">N-acetyltransferase</fullName>
    </submittedName>
</protein>
<dbReference type="PROSITE" id="PS51186">
    <property type="entry name" value="GNAT"/>
    <property type="match status" value="1"/>
</dbReference>
<name>A0A060LZ76_9BACI</name>
<evidence type="ECO:0000313" key="3">
    <source>
        <dbReference type="Proteomes" id="UP000027142"/>
    </source>
</evidence>
<dbReference type="HOGENOM" id="CLU_013985_3_0_9"/>
<dbReference type="SUPFAM" id="SSF55729">
    <property type="entry name" value="Acyl-CoA N-acyltransferases (Nat)"/>
    <property type="match status" value="1"/>
</dbReference>
<dbReference type="AlphaFoldDB" id="A0A060LZ76"/>